<dbReference type="GO" id="GO:0004523">
    <property type="term" value="F:RNA-DNA hybrid ribonuclease activity"/>
    <property type="evidence" value="ECO:0007669"/>
    <property type="project" value="InterPro"/>
</dbReference>
<dbReference type="SUPFAM" id="SSF53098">
    <property type="entry name" value="Ribonuclease H-like"/>
    <property type="match status" value="1"/>
</dbReference>
<accession>A0A2N9EU90</accession>
<dbReference type="EMBL" id="OIVN01000314">
    <property type="protein sequence ID" value="SPC78154.1"/>
    <property type="molecule type" value="Genomic_DNA"/>
</dbReference>
<feature type="domain" description="Zinc knuckle CX2CX4HX4C" evidence="2">
    <location>
        <begin position="141"/>
        <end position="175"/>
    </location>
</feature>
<dbReference type="AlphaFoldDB" id="A0A2N9EU90"/>
<dbReference type="PANTHER" id="PTHR47074">
    <property type="entry name" value="BNAC02G40300D PROTEIN"/>
    <property type="match status" value="1"/>
</dbReference>
<name>A0A2N9EU90_FAGSY</name>
<dbReference type="Pfam" id="PF13456">
    <property type="entry name" value="RVT_3"/>
    <property type="match status" value="1"/>
</dbReference>
<reference evidence="3" key="1">
    <citation type="submission" date="2018-02" db="EMBL/GenBank/DDBJ databases">
        <authorList>
            <person name="Cohen D.B."/>
            <person name="Kent A.D."/>
        </authorList>
    </citation>
    <scope>NUCLEOTIDE SEQUENCE</scope>
</reference>
<dbReference type="InterPro" id="IPR044730">
    <property type="entry name" value="RNase_H-like_dom_plant"/>
</dbReference>
<dbReference type="InterPro" id="IPR025836">
    <property type="entry name" value="Zn_knuckle_CX2CX4HX4C"/>
</dbReference>
<dbReference type="InterPro" id="IPR036397">
    <property type="entry name" value="RNaseH_sf"/>
</dbReference>
<dbReference type="Gene3D" id="3.30.420.10">
    <property type="entry name" value="Ribonuclease H-like superfamily/Ribonuclease H"/>
    <property type="match status" value="1"/>
</dbReference>
<evidence type="ECO:0000313" key="3">
    <source>
        <dbReference type="EMBL" id="SPC78154.1"/>
    </source>
</evidence>
<protein>
    <recommendedName>
        <fullName evidence="4">RNase H type-1 domain-containing protein</fullName>
    </recommendedName>
</protein>
<dbReference type="GO" id="GO:0003676">
    <property type="term" value="F:nucleic acid binding"/>
    <property type="evidence" value="ECO:0007669"/>
    <property type="project" value="InterPro"/>
</dbReference>
<dbReference type="Gene3D" id="3.60.10.10">
    <property type="entry name" value="Endonuclease/exonuclease/phosphatase"/>
    <property type="match status" value="1"/>
</dbReference>
<evidence type="ECO:0000259" key="1">
    <source>
        <dbReference type="Pfam" id="PF13456"/>
    </source>
</evidence>
<feature type="domain" description="RNase H type-1" evidence="1">
    <location>
        <begin position="520"/>
        <end position="642"/>
    </location>
</feature>
<dbReference type="SUPFAM" id="SSF56219">
    <property type="entry name" value="DNase I-like"/>
    <property type="match status" value="2"/>
</dbReference>
<dbReference type="InterPro" id="IPR036691">
    <property type="entry name" value="Endo/exonu/phosph_ase_sf"/>
</dbReference>
<dbReference type="PANTHER" id="PTHR47074:SF48">
    <property type="entry name" value="POLYNUCLEOTIDYL TRANSFERASE, RIBONUCLEASE H-LIKE SUPERFAMILY PROTEIN"/>
    <property type="match status" value="1"/>
</dbReference>
<dbReference type="InterPro" id="IPR002156">
    <property type="entry name" value="RNaseH_domain"/>
</dbReference>
<sequence length="670" mass="76954">MESLEGLWEKFSLFDVEGNTIDLLSTPDQPKSFLAAKFLTQRSLNVESMAHEADRERVIMGEPWAYDKHLVIIQRIEEDETIEEVAFQETSFWVQLHGLLVHWMNHEVATILGSSLGKLDQVSEGGANVEGGMTMRIHVKLDITKPLCRGRKTRLEKGRETWISFKYERLPNFCYCAALRDITNIKQLKIGVSKAQSARRSWKELARAQANGKVSPMEPMQAKRTGCWATSPRTMNCLAWNCRGLENPSTIQELARLVRAQDPSVMFLIETWQDDGPLESPQFTWTNNRVGDVTWERLDRVVATPEWLTLFPSARVHHLDYRWSDHKSIWVGTKPMVIHHRKPFRFEEVWTSDHGYEETIEAAWKTIKPGVPMYIVWEKIHACRRGLHKWGSNNFCNIQKQIRETENQLKQAEAISMQGRDHAQVITLKAKLCALLVQDERLWRQRSRVEWLKARDKNTRRNRLRLNLPIEALNHLVPRAQKLLSEFQEVQESSTQPTRQAVPLQRVTWSPPQPGRYKVNYDAAFFGDSNEVGIGVIIRNHNGEVMASLCHRIHYPHSVEAMEAYAARSAIQMAIDLGLQAIDIEGDSQTVVDALLNHAPCFTLYGNLINDTNIATQSCHFVQFLHVKRDGNSIAHSIAKRAKFSQPFEVWMESVPPDLVTIICTNFSIQ</sequence>
<dbReference type="Pfam" id="PF14392">
    <property type="entry name" value="zf-CCHC_4"/>
    <property type="match status" value="1"/>
</dbReference>
<gene>
    <name evidence="3" type="ORF">FSB_LOCUS6036</name>
</gene>
<proteinExistence type="predicted"/>
<evidence type="ECO:0000259" key="2">
    <source>
        <dbReference type="Pfam" id="PF14392"/>
    </source>
</evidence>
<dbReference type="InterPro" id="IPR012337">
    <property type="entry name" value="RNaseH-like_sf"/>
</dbReference>
<evidence type="ECO:0008006" key="4">
    <source>
        <dbReference type="Google" id="ProtNLM"/>
    </source>
</evidence>
<dbReference type="CDD" id="cd06222">
    <property type="entry name" value="RNase_H_like"/>
    <property type="match status" value="1"/>
</dbReference>
<dbReference type="InterPro" id="IPR052929">
    <property type="entry name" value="RNase_H-like_EbsB-rel"/>
</dbReference>
<organism evidence="3">
    <name type="scientific">Fagus sylvatica</name>
    <name type="common">Beechnut</name>
    <dbReference type="NCBI Taxonomy" id="28930"/>
    <lineage>
        <taxon>Eukaryota</taxon>
        <taxon>Viridiplantae</taxon>
        <taxon>Streptophyta</taxon>
        <taxon>Embryophyta</taxon>
        <taxon>Tracheophyta</taxon>
        <taxon>Spermatophyta</taxon>
        <taxon>Magnoliopsida</taxon>
        <taxon>eudicotyledons</taxon>
        <taxon>Gunneridae</taxon>
        <taxon>Pentapetalae</taxon>
        <taxon>rosids</taxon>
        <taxon>fabids</taxon>
        <taxon>Fagales</taxon>
        <taxon>Fagaceae</taxon>
        <taxon>Fagus</taxon>
    </lineage>
</organism>